<feature type="compositionally biased region" description="Basic residues" evidence="1">
    <location>
        <begin position="41"/>
        <end position="51"/>
    </location>
</feature>
<reference evidence="2" key="1">
    <citation type="submission" date="2018-04" db="EMBL/GenBank/DDBJ databases">
        <title>WGS assembly of Panicum hallii.</title>
        <authorList>
            <person name="Lovell J."/>
            <person name="Jenkins J."/>
            <person name="Lowry D."/>
            <person name="Mamidi S."/>
            <person name="Sreedasyam A."/>
            <person name="Weng X."/>
            <person name="Barry K."/>
            <person name="Bonette J."/>
            <person name="Campitelli B."/>
            <person name="Daum C."/>
            <person name="Gordon S."/>
            <person name="Gould B."/>
            <person name="Lipzen A."/>
            <person name="Macqueen A."/>
            <person name="Palacio-Mejia J."/>
            <person name="Plott C."/>
            <person name="Shakirov E."/>
            <person name="Shu S."/>
            <person name="Yoshinaga Y."/>
            <person name="Zane M."/>
            <person name="Rokhsar D."/>
            <person name="Grimwood J."/>
            <person name="Schmutz J."/>
            <person name="Juenger T."/>
        </authorList>
    </citation>
    <scope>NUCLEOTIDE SEQUENCE [LARGE SCALE GENOMIC DNA]</scope>
    <source>
        <strain evidence="2">FIL2</strain>
    </source>
</reference>
<proteinExistence type="predicted"/>
<dbReference type="AlphaFoldDB" id="A0A2T8I9H4"/>
<dbReference type="EMBL" id="CM008053">
    <property type="protein sequence ID" value="PVH34301.1"/>
    <property type="molecule type" value="Genomic_DNA"/>
</dbReference>
<organism evidence="2">
    <name type="scientific">Panicum hallii</name>
    <dbReference type="NCBI Taxonomy" id="206008"/>
    <lineage>
        <taxon>Eukaryota</taxon>
        <taxon>Viridiplantae</taxon>
        <taxon>Streptophyta</taxon>
        <taxon>Embryophyta</taxon>
        <taxon>Tracheophyta</taxon>
        <taxon>Spermatophyta</taxon>
        <taxon>Magnoliopsida</taxon>
        <taxon>Liliopsida</taxon>
        <taxon>Poales</taxon>
        <taxon>Poaceae</taxon>
        <taxon>PACMAD clade</taxon>
        <taxon>Panicoideae</taxon>
        <taxon>Panicodae</taxon>
        <taxon>Paniceae</taxon>
        <taxon>Panicinae</taxon>
        <taxon>Panicum</taxon>
        <taxon>Panicum sect. Panicum</taxon>
    </lineage>
</organism>
<protein>
    <submittedName>
        <fullName evidence="2">Uncharacterized protein</fullName>
    </submittedName>
</protein>
<sequence length="67" mass="7706">MQTFSLILISSVFSPRGARRRHAGGARRVFRQERLREGARNMRRSSPRRRVASSAWQAQRPRTGGAR</sequence>
<accession>A0A2T8I9H4</accession>
<evidence type="ECO:0000256" key="1">
    <source>
        <dbReference type="SAM" id="MobiDB-lite"/>
    </source>
</evidence>
<feature type="region of interest" description="Disordered" evidence="1">
    <location>
        <begin position="19"/>
        <end position="67"/>
    </location>
</feature>
<evidence type="ECO:0000313" key="2">
    <source>
        <dbReference type="EMBL" id="PVH34301.1"/>
    </source>
</evidence>
<feature type="compositionally biased region" description="Basic residues" evidence="1">
    <location>
        <begin position="19"/>
        <end position="29"/>
    </location>
</feature>
<dbReference type="Proteomes" id="UP000243499">
    <property type="component" value="Chromosome 8"/>
</dbReference>
<feature type="compositionally biased region" description="Basic and acidic residues" evidence="1">
    <location>
        <begin position="30"/>
        <end position="40"/>
    </location>
</feature>
<dbReference type="Gramene" id="PVH34301">
    <property type="protein sequence ID" value="PVH34301"/>
    <property type="gene ID" value="PAHAL_8G190000"/>
</dbReference>
<gene>
    <name evidence="2" type="ORF">PAHAL_8G190000</name>
</gene>
<name>A0A2T8I9H4_9POAL</name>